<evidence type="ECO:0000313" key="5">
    <source>
        <dbReference type="Proteomes" id="UP000746595"/>
    </source>
</evidence>
<dbReference type="SUPFAM" id="SSF48452">
    <property type="entry name" value="TPR-like"/>
    <property type="match status" value="1"/>
</dbReference>
<feature type="repeat" description="TPR" evidence="3">
    <location>
        <begin position="141"/>
        <end position="174"/>
    </location>
</feature>
<dbReference type="Pfam" id="PF07719">
    <property type="entry name" value="TPR_2"/>
    <property type="match status" value="1"/>
</dbReference>
<comment type="caution">
    <text evidence="4">The sequence shown here is derived from an EMBL/GenBank/DDBJ whole genome shotgun (WGS) entry which is preliminary data.</text>
</comment>
<keyword evidence="5" id="KW-1185">Reference proteome</keyword>
<evidence type="ECO:0000313" key="4">
    <source>
        <dbReference type="EMBL" id="NKG22586.1"/>
    </source>
</evidence>
<dbReference type="SMART" id="SM00028">
    <property type="entry name" value="TPR"/>
    <property type="match status" value="1"/>
</dbReference>
<evidence type="ECO:0000256" key="3">
    <source>
        <dbReference type="PROSITE-ProRule" id="PRU00339"/>
    </source>
</evidence>
<reference evidence="4 5" key="1">
    <citation type="submission" date="2020-04" db="EMBL/GenBank/DDBJ databases">
        <title>Paeniglutamicibacter sp. ANT13_2, a novel actinomycete isolated from sediment in Antarctica.</title>
        <authorList>
            <person name="Sakdapetsiri C."/>
            <person name="Pinyakong O."/>
        </authorList>
    </citation>
    <scope>NUCLEOTIDE SEQUENCE [LARGE SCALE GENOMIC DNA]</scope>
    <source>
        <strain evidence="4 5">ANT13_2</strain>
    </source>
</reference>
<protein>
    <submittedName>
        <fullName evidence="4">Tetratricopeptide repeat protein</fullName>
    </submittedName>
</protein>
<dbReference type="RefSeq" id="WP_168153331.1">
    <property type="nucleotide sequence ID" value="NZ_JAAWVT010000012.1"/>
</dbReference>
<dbReference type="Proteomes" id="UP000746595">
    <property type="component" value="Unassembled WGS sequence"/>
</dbReference>
<organism evidence="4 5">
    <name type="scientific">Paeniglutamicibacter terrestris</name>
    <dbReference type="NCBI Taxonomy" id="2723403"/>
    <lineage>
        <taxon>Bacteria</taxon>
        <taxon>Bacillati</taxon>
        <taxon>Actinomycetota</taxon>
        <taxon>Actinomycetes</taxon>
        <taxon>Micrococcales</taxon>
        <taxon>Micrococcaceae</taxon>
        <taxon>Paeniglutamicibacter</taxon>
    </lineage>
</organism>
<proteinExistence type="predicted"/>
<keyword evidence="2 3" id="KW-0802">TPR repeat</keyword>
<dbReference type="EMBL" id="JAAWVT010000012">
    <property type="protein sequence ID" value="NKG22586.1"/>
    <property type="molecule type" value="Genomic_DNA"/>
</dbReference>
<keyword evidence="1" id="KW-0677">Repeat</keyword>
<sequence length="202" mass="22017">MTAEPLREPAQQTSYVIDPLTLREVVNDANLVEARIDVLERGGTAGDSERIAWLRMLGRLSEAETLGWSALIRSGGASSTGAVTNPLPYGATTAALRLAHVMHWQERYDEANELFSMAQTAAESAVSDPQKPRRVPLTIAAFAHQHRGKMYYEQHRFDQALDEFQTALALREEANSPADQIASTLLAIKTSKARIAATAAAS</sequence>
<name>A0ABX1GAI4_9MICC</name>
<evidence type="ECO:0000256" key="1">
    <source>
        <dbReference type="ARBA" id="ARBA00022737"/>
    </source>
</evidence>
<dbReference type="InterPro" id="IPR013105">
    <property type="entry name" value="TPR_2"/>
</dbReference>
<dbReference type="PROSITE" id="PS50005">
    <property type="entry name" value="TPR"/>
    <property type="match status" value="1"/>
</dbReference>
<dbReference type="InterPro" id="IPR019734">
    <property type="entry name" value="TPR_rpt"/>
</dbReference>
<dbReference type="InterPro" id="IPR011990">
    <property type="entry name" value="TPR-like_helical_dom_sf"/>
</dbReference>
<dbReference type="Gene3D" id="1.25.40.10">
    <property type="entry name" value="Tetratricopeptide repeat domain"/>
    <property type="match status" value="1"/>
</dbReference>
<evidence type="ECO:0000256" key="2">
    <source>
        <dbReference type="ARBA" id="ARBA00022803"/>
    </source>
</evidence>
<accession>A0ABX1GAI4</accession>
<gene>
    <name evidence="4" type="ORF">HED64_17950</name>
</gene>